<evidence type="ECO:0000256" key="7">
    <source>
        <dbReference type="ARBA" id="ARBA00022917"/>
    </source>
</evidence>
<feature type="compositionally biased region" description="Polar residues" evidence="11">
    <location>
        <begin position="9"/>
        <end position="26"/>
    </location>
</feature>
<comment type="caution">
    <text evidence="12">The sequence shown here is derived from an EMBL/GenBank/DDBJ whole genome shotgun (WGS) entry which is preliminary data.</text>
</comment>
<dbReference type="PANTHER" id="PTHR43766">
    <property type="entry name" value="TRYPTOPHAN--TRNA LIGASE, MITOCHONDRIAL"/>
    <property type="match status" value="1"/>
</dbReference>
<keyword evidence="8 10" id="KW-0030">Aminoacyl-tRNA synthetase</keyword>
<evidence type="ECO:0000256" key="4">
    <source>
        <dbReference type="ARBA" id="ARBA00022598"/>
    </source>
</evidence>
<evidence type="ECO:0000256" key="11">
    <source>
        <dbReference type="SAM" id="MobiDB-lite"/>
    </source>
</evidence>
<dbReference type="Gene3D" id="3.40.50.620">
    <property type="entry name" value="HUPs"/>
    <property type="match status" value="1"/>
</dbReference>
<keyword evidence="5 10" id="KW-0547">Nucleotide-binding</keyword>
<dbReference type="PRINTS" id="PR01039">
    <property type="entry name" value="TRNASYNTHTRP"/>
</dbReference>
<sequence>MGSLGRMTQWKTKASSNNTASQADNISSDPLNPYGFGINADLGLYAYPVLQAADILLYQATHVPVGEDQAQHLELSRLLAKRFNSKFKADLIEIPQTLLTPTKRVMSLKEPTKKMSKSDSNHKSTIFMTDDPDVIKSKISKATTDSIKEIYYDPDSRPGVSNLLEIYSAFDSKSRSPSEIAETVFKGLNNQNLKMATTDLIVSTLGPIKQEFNRIKSDPEYVFKVLEKGEEKAKSVSSTTLNSVKKLLGLYY</sequence>
<organism evidence="12 13">
    <name type="scientific">Smittium mucronatum</name>
    <dbReference type="NCBI Taxonomy" id="133383"/>
    <lineage>
        <taxon>Eukaryota</taxon>
        <taxon>Fungi</taxon>
        <taxon>Fungi incertae sedis</taxon>
        <taxon>Zoopagomycota</taxon>
        <taxon>Kickxellomycotina</taxon>
        <taxon>Harpellomycetes</taxon>
        <taxon>Harpellales</taxon>
        <taxon>Legeriomycetaceae</taxon>
        <taxon>Smittium</taxon>
    </lineage>
</organism>
<protein>
    <recommendedName>
        <fullName evidence="3">tryptophan--tRNA ligase</fullName>
        <ecNumber evidence="3">6.1.1.2</ecNumber>
    </recommendedName>
    <alternativeName>
        <fullName evidence="9">Tryptophanyl-tRNA synthetase</fullName>
    </alternativeName>
</protein>
<dbReference type="InterPro" id="IPR014729">
    <property type="entry name" value="Rossmann-like_a/b/a_fold"/>
</dbReference>
<dbReference type="Pfam" id="PF00579">
    <property type="entry name" value="tRNA-synt_1b"/>
    <property type="match status" value="1"/>
</dbReference>
<keyword evidence="7 10" id="KW-0648">Protein biosynthesis</keyword>
<evidence type="ECO:0000256" key="3">
    <source>
        <dbReference type="ARBA" id="ARBA00013161"/>
    </source>
</evidence>
<name>A0A1R0GPI5_9FUNG</name>
<keyword evidence="13" id="KW-1185">Reference proteome</keyword>
<dbReference type="PANTHER" id="PTHR43766:SF1">
    <property type="entry name" value="TRYPTOPHAN--TRNA LIGASE, MITOCHONDRIAL"/>
    <property type="match status" value="1"/>
</dbReference>
<dbReference type="GO" id="GO:0005524">
    <property type="term" value="F:ATP binding"/>
    <property type="evidence" value="ECO:0007669"/>
    <property type="project" value="UniProtKB-KW"/>
</dbReference>
<reference evidence="12 13" key="1">
    <citation type="journal article" date="2016" name="Mol. Biol. Evol.">
        <title>Genome-Wide Survey of Gut Fungi (Harpellales) Reveals the First Horizontally Transferred Ubiquitin Gene from a Mosquito Host.</title>
        <authorList>
            <person name="Wang Y."/>
            <person name="White M.M."/>
            <person name="Kvist S."/>
            <person name="Moncalvo J.M."/>
        </authorList>
    </citation>
    <scope>NUCLEOTIDE SEQUENCE [LARGE SCALE GENOMIC DNA]</scope>
    <source>
        <strain evidence="12 13">ALG-7-W6</strain>
    </source>
</reference>
<dbReference type="GO" id="GO:0004830">
    <property type="term" value="F:tryptophan-tRNA ligase activity"/>
    <property type="evidence" value="ECO:0007669"/>
    <property type="project" value="UniProtKB-EC"/>
</dbReference>
<dbReference type="FunFam" id="1.10.240.10:FF:000002">
    <property type="entry name" value="Tryptophan--tRNA ligase"/>
    <property type="match status" value="1"/>
</dbReference>
<comment type="similarity">
    <text evidence="2 10">Belongs to the class-I aminoacyl-tRNA synthetase family.</text>
</comment>
<dbReference type="AlphaFoldDB" id="A0A1R0GPI5"/>
<evidence type="ECO:0000256" key="8">
    <source>
        <dbReference type="ARBA" id="ARBA00023146"/>
    </source>
</evidence>
<dbReference type="EMBL" id="LSSL01005533">
    <property type="protein sequence ID" value="OLY78776.1"/>
    <property type="molecule type" value="Genomic_DNA"/>
</dbReference>
<comment type="subcellular location">
    <subcellularLocation>
        <location evidence="1">Mitochondrion</location>
    </subcellularLocation>
</comment>
<evidence type="ECO:0000256" key="6">
    <source>
        <dbReference type="ARBA" id="ARBA00022840"/>
    </source>
</evidence>
<dbReference type="GO" id="GO:0005759">
    <property type="term" value="C:mitochondrial matrix"/>
    <property type="evidence" value="ECO:0007669"/>
    <property type="project" value="TreeGrafter"/>
</dbReference>
<dbReference type="GO" id="GO:0070183">
    <property type="term" value="P:mitochondrial tryptophanyl-tRNA aminoacylation"/>
    <property type="evidence" value="ECO:0007669"/>
    <property type="project" value="TreeGrafter"/>
</dbReference>
<evidence type="ECO:0000256" key="2">
    <source>
        <dbReference type="ARBA" id="ARBA00005594"/>
    </source>
</evidence>
<dbReference type="Gene3D" id="1.10.240.10">
    <property type="entry name" value="Tyrosyl-Transfer RNA Synthetase"/>
    <property type="match status" value="1"/>
</dbReference>
<evidence type="ECO:0000256" key="9">
    <source>
        <dbReference type="ARBA" id="ARBA00030268"/>
    </source>
</evidence>
<evidence type="ECO:0000256" key="10">
    <source>
        <dbReference type="RuleBase" id="RU363036"/>
    </source>
</evidence>
<dbReference type="EC" id="6.1.1.2" evidence="3"/>
<keyword evidence="6 10" id="KW-0067">ATP-binding</keyword>
<dbReference type="InterPro" id="IPR050203">
    <property type="entry name" value="Trp-tRNA_synthetase"/>
</dbReference>
<evidence type="ECO:0000313" key="13">
    <source>
        <dbReference type="Proteomes" id="UP000187455"/>
    </source>
</evidence>
<evidence type="ECO:0000256" key="5">
    <source>
        <dbReference type="ARBA" id="ARBA00022741"/>
    </source>
</evidence>
<proteinExistence type="inferred from homology"/>
<keyword evidence="4 10" id="KW-0436">Ligase</keyword>
<dbReference type="InterPro" id="IPR002305">
    <property type="entry name" value="aa-tRNA-synth_Ic"/>
</dbReference>
<dbReference type="Proteomes" id="UP000187455">
    <property type="component" value="Unassembled WGS sequence"/>
</dbReference>
<dbReference type="SUPFAM" id="SSF52374">
    <property type="entry name" value="Nucleotidylyl transferase"/>
    <property type="match status" value="1"/>
</dbReference>
<evidence type="ECO:0000256" key="1">
    <source>
        <dbReference type="ARBA" id="ARBA00004173"/>
    </source>
</evidence>
<dbReference type="OrthoDB" id="15808at2759"/>
<feature type="region of interest" description="Disordered" evidence="11">
    <location>
        <begin position="1"/>
        <end position="26"/>
    </location>
</feature>
<evidence type="ECO:0000313" key="12">
    <source>
        <dbReference type="EMBL" id="OLY78776.1"/>
    </source>
</evidence>
<dbReference type="NCBIfam" id="TIGR00233">
    <property type="entry name" value="trpS"/>
    <property type="match status" value="1"/>
</dbReference>
<dbReference type="InterPro" id="IPR002306">
    <property type="entry name" value="Trp-tRNA-ligase"/>
</dbReference>
<dbReference type="STRING" id="133383.A0A1R0GPI5"/>
<accession>A0A1R0GPI5</accession>
<gene>
    <name evidence="12" type="ORF">AYI68_g7164</name>
</gene>